<dbReference type="Gramene" id="OMO69687">
    <property type="protein sequence ID" value="OMO69687"/>
    <property type="gene ID" value="CCACVL1_19344"/>
</dbReference>
<comment type="caution">
    <text evidence="2">The sequence shown here is derived from an EMBL/GenBank/DDBJ whole genome shotgun (WGS) entry which is preliminary data.</text>
</comment>
<evidence type="ECO:0000256" key="1">
    <source>
        <dbReference type="SAM" id="MobiDB-lite"/>
    </source>
</evidence>
<name>A0A1R3HH20_COCAP</name>
<dbReference type="AlphaFoldDB" id="A0A1R3HH20"/>
<evidence type="ECO:0000313" key="2">
    <source>
        <dbReference type="EMBL" id="OMO69687.1"/>
    </source>
</evidence>
<protein>
    <submittedName>
        <fullName evidence="2">Uncharacterized protein</fullName>
    </submittedName>
</protein>
<proteinExistence type="predicted"/>
<dbReference type="EMBL" id="AWWV01011980">
    <property type="protein sequence ID" value="OMO69687.1"/>
    <property type="molecule type" value="Genomic_DNA"/>
</dbReference>
<sequence>MALRWGVHVSRVKKRVDVGKRCPGYTGSIRGPEGQGPRKKGQRDHASGGPQSSMVLLAQLL</sequence>
<evidence type="ECO:0000313" key="3">
    <source>
        <dbReference type="Proteomes" id="UP000188268"/>
    </source>
</evidence>
<organism evidence="2 3">
    <name type="scientific">Corchorus capsularis</name>
    <name type="common">Jute</name>
    <dbReference type="NCBI Taxonomy" id="210143"/>
    <lineage>
        <taxon>Eukaryota</taxon>
        <taxon>Viridiplantae</taxon>
        <taxon>Streptophyta</taxon>
        <taxon>Embryophyta</taxon>
        <taxon>Tracheophyta</taxon>
        <taxon>Spermatophyta</taxon>
        <taxon>Magnoliopsida</taxon>
        <taxon>eudicotyledons</taxon>
        <taxon>Gunneridae</taxon>
        <taxon>Pentapetalae</taxon>
        <taxon>rosids</taxon>
        <taxon>malvids</taxon>
        <taxon>Malvales</taxon>
        <taxon>Malvaceae</taxon>
        <taxon>Grewioideae</taxon>
        <taxon>Apeibeae</taxon>
        <taxon>Corchorus</taxon>
    </lineage>
</organism>
<dbReference type="Proteomes" id="UP000188268">
    <property type="component" value="Unassembled WGS sequence"/>
</dbReference>
<reference evidence="2 3" key="1">
    <citation type="submission" date="2013-09" db="EMBL/GenBank/DDBJ databases">
        <title>Corchorus capsularis genome sequencing.</title>
        <authorList>
            <person name="Alam M."/>
            <person name="Haque M.S."/>
            <person name="Islam M.S."/>
            <person name="Emdad E.M."/>
            <person name="Islam M.M."/>
            <person name="Ahmed B."/>
            <person name="Halim A."/>
            <person name="Hossen Q.M.M."/>
            <person name="Hossain M.Z."/>
            <person name="Ahmed R."/>
            <person name="Khan M.M."/>
            <person name="Islam R."/>
            <person name="Rashid M.M."/>
            <person name="Khan S.A."/>
            <person name="Rahman M.S."/>
            <person name="Alam M."/>
        </authorList>
    </citation>
    <scope>NUCLEOTIDE SEQUENCE [LARGE SCALE GENOMIC DNA]</scope>
    <source>
        <strain evidence="3">cv. CVL-1</strain>
        <tissue evidence="2">Whole seedling</tissue>
    </source>
</reference>
<keyword evidence="3" id="KW-1185">Reference proteome</keyword>
<feature type="region of interest" description="Disordered" evidence="1">
    <location>
        <begin position="23"/>
        <end position="53"/>
    </location>
</feature>
<gene>
    <name evidence="2" type="ORF">CCACVL1_19344</name>
</gene>
<accession>A0A1R3HH20</accession>